<reference evidence="9 11" key="2">
    <citation type="submission" date="2014-06" db="EMBL/GenBank/DDBJ databases">
        <authorList>
            <person name="Le Roux F."/>
        </authorList>
    </citation>
    <scope>NUCLEOTIDE SEQUENCE</scope>
    <source>
        <strain evidence="10 11">J5-4</strain>
        <strain evidence="9">J5-5</strain>
    </source>
</reference>
<dbReference type="GO" id="GO:0015288">
    <property type="term" value="F:porin activity"/>
    <property type="evidence" value="ECO:0007669"/>
    <property type="project" value="TreeGrafter"/>
</dbReference>
<accession>A0A4R2GEN4</accession>
<feature type="chain" id="PRO_5041171205" evidence="8">
    <location>
        <begin position="23"/>
        <end position="449"/>
    </location>
</feature>
<keyword evidence="7" id="KW-0998">Cell outer membrane</keyword>
<dbReference type="Proteomes" id="UP000049495">
    <property type="component" value="Unassembled WGS sequence"/>
</dbReference>
<dbReference type="Gene3D" id="1.20.1600.10">
    <property type="entry name" value="Outer membrane efflux proteins (OEP)"/>
    <property type="match status" value="1"/>
</dbReference>
<dbReference type="GO" id="GO:0015562">
    <property type="term" value="F:efflux transmembrane transporter activity"/>
    <property type="evidence" value="ECO:0007669"/>
    <property type="project" value="InterPro"/>
</dbReference>
<dbReference type="EMBL" id="CCJV01000082">
    <property type="protein sequence ID" value="CDT27396.1"/>
    <property type="molecule type" value="Genomic_DNA"/>
</dbReference>
<keyword evidence="5" id="KW-0812">Transmembrane</keyword>
<protein>
    <submittedName>
        <fullName evidence="9">Outer membrane protein</fullName>
    </submittedName>
</protein>
<keyword evidence="4" id="KW-1134">Transmembrane beta strand</keyword>
<dbReference type="GeneID" id="93902615"/>
<sequence length="449" mass="49401">MNRLLLSAVGVSLTLSGASAVAQTVDLQRLYLDSLENNPILASAALEMDSARKGSDIIDGQYRPQVDVGAQYGALRNDWTTMNETDGQGAEVFVSVGQNIFNDQLNRASTIAEQQHELSKISYNYALATMQMSVVNGYFNALKAQEKQKQVKATKQAIGEHLVQVKHRLSNGLVPENDVKETQAQYDLAETAVIFSQNELEKALDYLYELTGREYAQVASLSTNLPQISIPQPNGRISWQELAQTDSQQMAIQRQLVELSREQIALAQAGHMPTIGLVAEYRYAFSTQSRSNAPQQTKGSFQDLDNNATVFAGVAMSLPAYRGGATGNRVEQANIQYQQALELQSHTWRQVARKVRSAEKDLVTLKSAQSAYQQAVISAQSALKATEQGLEIGTRTIVDVLDSTRQLYSAKEQLTAAQIDFLVANLQLHFLAGVLDDESLNTINRLLDV</sequence>
<evidence type="ECO:0000256" key="1">
    <source>
        <dbReference type="ARBA" id="ARBA00004442"/>
    </source>
</evidence>
<name>A0A4R2GEN4_9VIBR</name>
<evidence type="ECO:0000256" key="8">
    <source>
        <dbReference type="SAM" id="SignalP"/>
    </source>
</evidence>
<evidence type="ECO:0000313" key="11">
    <source>
        <dbReference type="Proteomes" id="UP000049077"/>
    </source>
</evidence>
<keyword evidence="8" id="KW-0732">Signal</keyword>
<evidence type="ECO:0000313" key="9">
    <source>
        <dbReference type="EMBL" id="CDT27396.1"/>
    </source>
</evidence>
<gene>
    <name evidence="10" type="ORF">VCR4J5_200445</name>
    <name evidence="9" type="ORF">VCR5J5_230079</name>
</gene>
<dbReference type="GO" id="GO:1990281">
    <property type="term" value="C:efflux pump complex"/>
    <property type="evidence" value="ECO:0007669"/>
    <property type="project" value="TreeGrafter"/>
</dbReference>
<evidence type="ECO:0000256" key="7">
    <source>
        <dbReference type="ARBA" id="ARBA00023237"/>
    </source>
</evidence>
<evidence type="ECO:0000313" key="10">
    <source>
        <dbReference type="EMBL" id="CDT36689.1"/>
    </source>
</evidence>
<dbReference type="SUPFAM" id="SSF56954">
    <property type="entry name" value="Outer membrane efflux proteins (OEP)"/>
    <property type="match status" value="1"/>
</dbReference>
<evidence type="ECO:0000256" key="6">
    <source>
        <dbReference type="ARBA" id="ARBA00023136"/>
    </source>
</evidence>
<keyword evidence="11" id="KW-1185">Reference proteome</keyword>
<organism evidence="9 12">
    <name type="scientific">Vibrio crassostreae</name>
    <dbReference type="NCBI Taxonomy" id="246167"/>
    <lineage>
        <taxon>Bacteria</taxon>
        <taxon>Pseudomonadati</taxon>
        <taxon>Pseudomonadota</taxon>
        <taxon>Gammaproteobacteria</taxon>
        <taxon>Vibrionales</taxon>
        <taxon>Vibrionaceae</taxon>
        <taxon>Vibrio</taxon>
    </lineage>
</organism>
<dbReference type="AlphaFoldDB" id="A0A4R2GEN4"/>
<dbReference type="PANTHER" id="PTHR30026:SF20">
    <property type="entry name" value="OUTER MEMBRANE PROTEIN TOLC"/>
    <property type="match status" value="1"/>
</dbReference>
<evidence type="ECO:0000256" key="2">
    <source>
        <dbReference type="ARBA" id="ARBA00007613"/>
    </source>
</evidence>
<comment type="similarity">
    <text evidence="2">Belongs to the outer membrane factor (OMF) (TC 1.B.17) family.</text>
</comment>
<proteinExistence type="inferred from homology"/>
<dbReference type="InterPro" id="IPR003423">
    <property type="entry name" value="OMP_efflux"/>
</dbReference>
<evidence type="ECO:0000256" key="5">
    <source>
        <dbReference type="ARBA" id="ARBA00022692"/>
    </source>
</evidence>
<comment type="caution">
    <text evidence="9">The sequence shown here is derived from an EMBL/GenBank/DDBJ whole genome shotgun (WGS) entry which is preliminary data.</text>
</comment>
<reference evidence="12" key="1">
    <citation type="submission" date="2014-06" db="EMBL/GenBank/DDBJ databases">
        <authorList>
            <person name="Le Roux Frederique"/>
        </authorList>
    </citation>
    <scope>NUCLEOTIDE SEQUENCE [LARGE SCALE GENOMIC DNA]</scope>
    <source>
        <strain evidence="12">J5-5</strain>
    </source>
</reference>
<dbReference type="Proteomes" id="UP000049077">
    <property type="component" value="Unassembled WGS sequence"/>
</dbReference>
<dbReference type="OrthoDB" id="9813458at2"/>
<evidence type="ECO:0000256" key="4">
    <source>
        <dbReference type="ARBA" id="ARBA00022452"/>
    </source>
</evidence>
<comment type="subcellular location">
    <subcellularLocation>
        <location evidence="1">Cell outer membrane</location>
    </subcellularLocation>
</comment>
<dbReference type="NCBIfam" id="TIGR01844">
    <property type="entry name" value="type_I_sec_TolC"/>
    <property type="match status" value="1"/>
</dbReference>
<dbReference type="EMBL" id="CCJX01000103">
    <property type="protein sequence ID" value="CDT36689.1"/>
    <property type="molecule type" value="Genomic_DNA"/>
</dbReference>
<evidence type="ECO:0000313" key="12">
    <source>
        <dbReference type="Proteomes" id="UP000049495"/>
    </source>
</evidence>
<dbReference type="RefSeq" id="WP_048659897.1">
    <property type="nucleotide sequence ID" value="NZ_AP025477.1"/>
</dbReference>
<feature type="signal peptide" evidence="8">
    <location>
        <begin position="1"/>
        <end position="22"/>
    </location>
</feature>
<evidence type="ECO:0000256" key="3">
    <source>
        <dbReference type="ARBA" id="ARBA00022448"/>
    </source>
</evidence>
<keyword evidence="6" id="KW-0472">Membrane</keyword>
<dbReference type="GO" id="GO:0009279">
    <property type="term" value="C:cell outer membrane"/>
    <property type="evidence" value="ECO:0007669"/>
    <property type="project" value="UniProtKB-SubCell"/>
</dbReference>
<dbReference type="Pfam" id="PF02321">
    <property type="entry name" value="OEP"/>
    <property type="match status" value="2"/>
</dbReference>
<dbReference type="PANTHER" id="PTHR30026">
    <property type="entry name" value="OUTER MEMBRANE PROTEIN TOLC"/>
    <property type="match status" value="1"/>
</dbReference>
<dbReference type="InterPro" id="IPR010130">
    <property type="entry name" value="T1SS_OMP_TolC"/>
</dbReference>
<dbReference type="InterPro" id="IPR051906">
    <property type="entry name" value="TolC-like"/>
</dbReference>
<keyword evidence="3" id="KW-0813">Transport</keyword>